<feature type="compositionally biased region" description="Gly residues" evidence="1">
    <location>
        <begin position="7"/>
        <end position="19"/>
    </location>
</feature>
<organism evidence="3 4">
    <name type="scientific">Actinoplanes xinjiangensis</name>
    <dbReference type="NCBI Taxonomy" id="512350"/>
    <lineage>
        <taxon>Bacteria</taxon>
        <taxon>Bacillati</taxon>
        <taxon>Actinomycetota</taxon>
        <taxon>Actinomycetes</taxon>
        <taxon>Micromonosporales</taxon>
        <taxon>Micromonosporaceae</taxon>
        <taxon>Actinoplanes</taxon>
    </lineage>
</organism>
<dbReference type="Proteomes" id="UP000245697">
    <property type="component" value="Unassembled WGS sequence"/>
</dbReference>
<feature type="region of interest" description="Disordered" evidence="1">
    <location>
        <begin position="1"/>
        <end position="89"/>
    </location>
</feature>
<protein>
    <recommendedName>
        <fullName evidence="2">tRNA nuclease CdiA C-terminal domain-containing protein</fullName>
    </recommendedName>
</protein>
<gene>
    <name evidence="3" type="ORF">BC793_102590</name>
</gene>
<proteinExistence type="predicted"/>
<name>A0A316FVD9_9ACTN</name>
<comment type="caution">
    <text evidence="3">The sequence shown here is derived from an EMBL/GenBank/DDBJ whole genome shotgun (WGS) entry which is preliminary data.</text>
</comment>
<sequence>MTPRPRGTGGGDTPDGPGSGPRPHGGAPSGGGGVRSNEAAAMATAHQGRAGNGPAATPFDVARGQPDHLHTRMTGTPGGTPTGPLTEVRAGPDVTVRRSDEMENSAAALLADSGYRIHQNPTRGEVAQARANTGDTGLPTKNPDYLIEGRVFDCYSPTEPEKSLRGIWTETKNKVVKEQTQRVVVNLEDWRGDVRDLQRQFDGWPINGLKEVKVITPHGEIVQIDLPSPSDRE</sequence>
<dbReference type="AlphaFoldDB" id="A0A316FVD9"/>
<dbReference type="Pfam" id="PF18451">
    <property type="entry name" value="CdiA_C"/>
    <property type="match status" value="1"/>
</dbReference>
<evidence type="ECO:0000313" key="3">
    <source>
        <dbReference type="EMBL" id="PWK51560.1"/>
    </source>
</evidence>
<dbReference type="Gene3D" id="3.40.1350.120">
    <property type="match status" value="1"/>
</dbReference>
<feature type="domain" description="tRNA nuclease CdiA C-terminal" evidence="2">
    <location>
        <begin position="141"/>
        <end position="221"/>
    </location>
</feature>
<dbReference type="EMBL" id="QGGR01000002">
    <property type="protein sequence ID" value="PWK51560.1"/>
    <property type="molecule type" value="Genomic_DNA"/>
</dbReference>
<evidence type="ECO:0000256" key="1">
    <source>
        <dbReference type="SAM" id="MobiDB-lite"/>
    </source>
</evidence>
<evidence type="ECO:0000313" key="4">
    <source>
        <dbReference type="Proteomes" id="UP000245697"/>
    </source>
</evidence>
<reference evidence="3 4" key="1">
    <citation type="submission" date="2018-05" db="EMBL/GenBank/DDBJ databases">
        <title>Genomic Encyclopedia of Archaeal and Bacterial Type Strains, Phase II (KMG-II): from individual species to whole genera.</title>
        <authorList>
            <person name="Goeker M."/>
        </authorList>
    </citation>
    <scope>NUCLEOTIDE SEQUENCE [LARGE SCALE GENOMIC DNA]</scope>
    <source>
        <strain evidence="3 4">DSM 45184</strain>
    </source>
</reference>
<dbReference type="InterPro" id="IPR040559">
    <property type="entry name" value="CdiA_C"/>
</dbReference>
<accession>A0A316FVD9</accession>
<dbReference type="GO" id="GO:0004549">
    <property type="term" value="F:tRNA-specific ribonuclease activity"/>
    <property type="evidence" value="ECO:0007669"/>
    <property type="project" value="InterPro"/>
</dbReference>
<dbReference type="InterPro" id="IPR033806">
    <property type="entry name" value="CDI_toxin_Bp1026b-like"/>
</dbReference>
<dbReference type="CDD" id="cd13442">
    <property type="entry name" value="CDI_toxin_Bp1026b-like"/>
    <property type="match status" value="1"/>
</dbReference>
<evidence type="ECO:0000259" key="2">
    <source>
        <dbReference type="Pfam" id="PF18451"/>
    </source>
</evidence>
<keyword evidence="4" id="KW-1185">Reference proteome</keyword>